<evidence type="ECO:0000313" key="2">
    <source>
        <dbReference type="Proteomes" id="UP001439875"/>
    </source>
</evidence>
<protein>
    <submittedName>
        <fullName evidence="1">DUF2306 domain-containing protein</fullName>
    </submittedName>
</protein>
<comment type="caution">
    <text evidence="1">The sequence shown here is derived from an EMBL/GenBank/DDBJ whole genome shotgun (WGS) entry which is preliminary data.</text>
</comment>
<sequence length="204" mass="23781">MKQKAGIIIFIISVMWVLHTFSKNFMVDPQFEKFISRKDLTLTDHNLWISMIRIHIILAIISLITGPLGIIKAIRDKSRNFHRWNGRLYVFSIILNFIPGVYISFFATGGLPSIIGFLILNTLWLITTILGFLYIKRQNVMLHSQWITRSFFLAFANITIYVIVAISHNLLNFSYGNSYTIAVWLSWSLNLLVSEFIIRKKIFY</sequence>
<proteinExistence type="predicted"/>
<dbReference type="EMBL" id="JBBMEW010000003">
    <property type="protein sequence ID" value="MEQ2526344.1"/>
    <property type="molecule type" value="Genomic_DNA"/>
</dbReference>
<keyword evidence="2" id="KW-1185">Reference proteome</keyword>
<accession>A0ACC6SB53</accession>
<reference evidence="1" key="1">
    <citation type="submission" date="2024-03" db="EMBL/GenBank/DDBJ databases">
        <title>Human intestinal bacterial collection.</title>
        <authorList>
            <person name="Pauvert C."/>
            <person name="Hitch T.C.A."/>
            <person name="Clavel T."/>
        </authorList>
    </citation>
    <scope>NUCLEOTIDE SEQUENCE</scope>
    <source>
        <strain evidence="1">CLA-AA-H227</strain>
    </source>
</reference>
<gene>
    <name evidence="1" type="ORF">WMO40_06500</name>
</gene>
<organism evidence="1 2">
    <name type="scientific">Robertmurraya yapensis</name>
    <name type="common">ex Hitch et al 2024</name>
    <dbReference type="NCBI Taxonomy" id="3133160"/>
    <lineage>
        <taxon>Bacteria</taxon>
        <taxon>Bacillati</taxon>
        <taxon>Bacillota</taxon>
        <taxon>Bacilli</taxon>
        <taxon>Bacillales</taxon>
        <taxon>Bacillaceae</taxon>
        <taxon>Robertmurraya</taxon>
    </lineage>
</organism>
<dbReference type="Proteomes" id="UP001439875">
    <property type="component" value="Unassembled WGS sequence"/>
</dbReference>
<name>A0ACC6SB53_9BACI</name>
<evidence type="ECO:0000313" key="1">
    <source>
        <dbReference type="EMBL" id="MEQ2526344.1"/>
    </source>
</evidence>